<evidence type="ECO:0000259" key="3">
    <source>
        <dbReference type="Pfam" id="PF03372"/>
    </source>
</evidence>
<organism evidence="5">
    <name type="scientific">Sorghum bicolor</name>
    <name type="common">Sorghum</name>
    <name type="synonym">Sorghum vulgare</name>
    <dbReference type="NCBI Taxonomy" id="4558"/>
    <lineage>
        <taxon>Eukaryota</taxon>
        <taxon>Viridiplantae</taxon>
        <taxon>Streptophyta</taxon>
        <taxon>Embryophyta</taxon>
        <taxon>Tracheophyta</taxon>
        <taxon>Spermatophyta</taxon>
        <taxon>Magnoliopsida</taxon>
        <taxon>Liliopsida</taxon>
        <taxon>Poales</taxon>
        <taxon>Poaceae</taxon>
        <taxon>PACMAD clade</taxon>
        <taxon>Panicoideae</taxon>
        <taxon>Andropogonodae</taxon>
        <taxon>Andropogoneae</taxon>
        <taxon>Sorghinae</taxon>
        <taxon>Sorghum</taxon>
    </lineage>
</organism>
<evidence type="ECO:0008006" key="6">
    <source>
        <dbReference type="Google" id="ProtNLM"/>
    </source>
</evidence>
<protein>
    <recommendedName>
        <fullName evidence="6">Reverse transcriptase domain-containing protein</fullName>
    </recommendedName>
</protein>
<proteinExistence type="predicted"/>
<dbReference type="InterPro" id="IPR043502">
    <property type="entry name" value="DNA/RNA_pol_sf"/>
</dbReference>
<feature type="domain" description="Endonuclease/exonuclease/phosphatase" evidence="3">
    <location>
        <begin position="103"/>
        <end position="230"/>
    </location>
</feature>
<dbReference type="InterPro" id="IPR026960">
    <property type="entry name" value="RVT-Znf"/>
</dbReference>
<feature type="domain" description="Reverse transcriptase zinc-binding" evidence="4">
    <location>
        <begin position="794"/>
        <end position="878"/>
    </location>
</feature>
<dbReference type="InterPro" id="IPR036691">
    <property type="entry name" value="Endo/exonu/phosph_ase_sf"/>
</dbReference>
<gene>
    <name evidence="5" type="primary">Sb0012s019870</name>
    <name evidence="5" type="ORF">SORBIDRAFT_0012s019870</name>
</gene>
<dbReference type="AlphaFoldDB" id="C6JRW1"/>
<feature type="compositionally biased region" description="Low complexity" evidence="1">
    <location>
        <begin position="1"/>
        <end position="11"/>
    </location>
</feature>
<dbReference type="Pfam" id="PF00078">
    <property type="entry name" value="RVT_1"/>
    <property type="match status" value="1"/>
</dbReference>
<dbReference type="InterPro" id="IPR005135">
    <property type="entry name" value="Endo/exonuclease/phosphatase"/>
</dbReference>
<evidence type="ECO:0000256" key="1">
    <source>
        <dbReference type="SAM" id="MobiDB-lite"/>
    </source>
</evidence>
<dbReference type="Pfam" id="PF03372">
    <property type="entry name" value="Exo_endo_phos"/>
    <property type="match status" value="1"/>
</dbReference>
<feature type="domain" description="Reverse transcriptase" evidence="2">
    <location>
        <begin position="498"/>
        <end position="634"/>
    </location>
</feature>
<dbReference type="SUPFAM" id="SSF56219">
    <property type="entry name" value="DNase I-like"/>
    <property type="match status" value="1"/>
</dbReference>
<dbReference type="SUPFAM" id="SSF56672">
    <property type="entry name" value="DNA/RNA polymerases"/>
    <property type="match status" value="1"/>
</dbReference>
<dbReference type="CDD" id="cd01650">
    <property type="entry name" value="RT_nLTR_like"/>
    <property type="match status" value="1"/>
</dbReference>
<dbReference type="HOGENOM" id="CLU_000680_33_1_1"/>
<dbReference type="PANTHER" id="PTHR19446">
    <property type="entry name" value="REVERSE TRANSCRIPTASES"/>
    <property type="match status" value="1"/>
</dbReference>
<dbReference type="EMBL" id="GL002606">
    <property type="protein sequence ID" value="EES20232.1"/>
    <property type="molecule type" value="Genomic_DNA"/>
</dbReference>
<dbReference type="InterPro" id="IPR000477">
    <property type="entry name" value="RT_dom"/>
</dbReference>
<feature type="region of interest" description="Disordered" evidence="1">
    <location>
        <begin position="1"/>
        <end position="22"/>
    </location>
</feature>
<evidence type="ECO:0000259" key="2">
    <source>
        <dbReference type="Pfam" id="PF00078"/>
    </source>
</evidence>
<name>C6JRW1_SORBI</name>
<evidence type="ECO:0000259" key="4">
    <source>
        <dbReference type="Pfam" id="PF13966"/>
    </source>
</evidence>
<dbReference type="GO" id="GO:0003824">
    <property type="term" value="F:catalytic activity"/>
    <property type="evidence" value="ECO:0007669"/>
    <property type="project" value="InterPro"/>
</dbReference>
<dbReference type="Pfam" id="PF13966">
    <property type="entry name" value="zf-RVT"/>
    <property type="match status" value="1"/>
</dbReference>
<reference evidence="5" key="1">
    <citation type="journal article" date="2009" name="Nature">
        <title>The Sorghum bicolor genome and the diversification of grasses.</title>
        <authorList>
            <person name="Paterson A.H."/>
            <person name="Bowers J.E."/>
            <person name="Bruggmann R."/>
            <person name="Dubchak I."/>
            <person name="Grimwood J."/>
            <person name="Gundlach H."/>
            <person name="Haberer G."/>
            <person name="Hellsten U."/>
            <person name="Mitros T."/>
            <person name="Poliakov A."/>
            <person name="Schmutz J."/>
            <person name="Spannagl M."/>
            <person name="Tang H."/>
            <person name="Wang X."/>
            <person name="Wicker T."/>
            <person name="Bharti A.K."/>
            <person name="Chapman J."/>
            <person name="Feltus F.A."/>
            <person name="Gowik U."/>
            <person name="Grigoriev I.V."/>
            <person name="Lyons E."/>
            <person name="Maher C.A."/>
            <person name="Martis M."/>
            <person name="Narechania A."/>
            <person name="Otillar R.P."/>
            <person name="Penning B.W."/>
            <person name="Salamov A.A."/>
            <person name="Wang Y."/>
            <person name="Zhang L."/>
            <person name="Carpita N.C."/>
            <person name="Freeling M."/>
            <person name="Gingle A.R."/>
            <person name="Hash C.T."/>
            <person name="Keller B."/>
            <person name="Klein P."/>
            <person name="Kresovich S."/>
            <person name="McCann M.C."/>
            <person name="Ming R."/>
            <person name="Peterson D.G."/>
            <person name="Mehboob-ur-Rahman"/>
            <person name="Ware D."/>
            <person name="Westhoff P."/>
            <person name="Mayer K.F."/>
            <person name="Messing J."/>
            <person name="Rokhsar D.S."/>
        </authorList>
    </citation>
    <scope>NUCLEOTIDE SEQUENCE [LARGE SCALE GENOMIC DNA]</scope>
</reference>
<dbReference type="Gene3D" id="3.60.10.10">
    <property type="entry name" value="Endonuclease/exonuclease/phosphatase"/>
    <property type="match status" value="1"/>
</dbReference>
<accession>C6JRW1</accession>
<sequence length="924" mass="104919">MATPLLKKPSPTKTPSPRRPPLRSCRIAAQTLSRIPTAKRGEYLVLKRLAHASAITEATVDSKFGAIFGGKPEDDEALRELFPDGRTLQERRRRRRAPRQQVVTHTSEPWWLATVYGPEEAEKSLFLEELEAICDLCDGAWAVIGDFNLILDEADKNNARINRRTIRAFRDTVATLQLLDIHLHGRRYTWSSEREQPILVRLDRVLASMEWEEQFPACHLQALASDVSDHCPLHLQTNFLLSTTPRFHFELHWPKSPDYQEALQQGWVQQGDIQDPIARLDVMLRHLAAELRSWAARKIGCIREQLIMARAIILKLDRLGDIRTLSDSERALRADLKRKCLGLSSLDRTIARQRARVRYLADGDANTRYFHLLAAGRRRKNAITRLKVTATSHRATTGVFGTPGHVEGTVDFAALGIEQQDLDLLEQAVSEEEAWNAVKTLPPDRAHGPDGYTGAYYKHSWSVIKHDVLAAINATLFGDCRAFGRLNGALIVLLPKTADACEPAHYRPITMIHSVAKLISKILALRLAPRMQSLISHEQNTFIRGRSTHDNFKYIQRAAVLLRKTRTPKILLKLDIAKAFDTVQWPFLLDVLQAMGFGVRWRRWITTLLSTASSSILLNGQAGRKIRHRRGVRQDGLPPWARAEIDRICRRFLWSGKDGNARGKWLWLQRNDAERAWAALPLKQSTEAADFFRASTRTIVGNGQETLFWLDSWIGGVSITAMAPTLMKFIPKRVANRLTVAEALPGRHWVQAISSGITVPAAAEYLLVWHAIRDVELNDDPDLLVWRWSPDGSFSVRSAYQALHIGSHPIPGCVRVWEVWAPLRVKLFLWLTLRRRHWTADRRRRHGLEAHDACFLCDQQAETIDHIIIQCPFARQLWVEAASALGGQVQQQPDGTMVEWWGTWRVLWPTAYAKGADTMFALIA</sequence>
<evidence type="ECO:0000313" key="5">
    <source>
        <dbReference type="EMBL" id="EES20232.1"/>
    </source>
</evidence>